<comment type="similarity">
    <text evidence="1">Belongs to the glycosyl hydrolase 2 family.</text>
</comment>
<proteinExistence type="inferred from homology"/>
<dbReference type="InterPro" id="IPR008979">
    <property type="entry name" value="Galactose-bd-like_sf"/>
</dbReference>
<gene>
    <name evidence="5" type="ORF">SAMN02745136_03003</name>
</gene>
<dbReference type="PANTHER" id="PTHR42732">
    <property type="entry name" value="BETA-GALACTOSIDASE"/>
    <property type="match status" value="1"/>
</dbReference>
<dbReference type="Gene3D" id="2.60.120.260">
    <property type="entry name" value="Galactose-binding domain-like"/>
    <property type="match status" value="1"/>
</dbReference>
<evidence type="ECO:0000313" key="5">
    <source>
        <dbReference type="EMBL" id="SHK64518.1"/>
    </source>
</evidence>
<dbReference type="Gene3D" id="3.20.20.80">
    <property type="entry name" value="Glycosidases"/>
    <property type="match status" value="1"/>
</dbReference>
<dbReference type="InterPro" id="IPR036156">
    <property type="entry name" value="Beta-gal/glucu_dom_sf"/>
</dbReference>
<accession>A0A1M6U600</accession>
<dbReference type="SUPFAM" id="SSF49303">
    <property type="entry name" value="beta-Galactosidase/glucuronidase domain"/>
    <property type="match status" value="1"/>
</dbReference>
<reference evidence="5 6" key="1">
    <citation type="submission" date="2016-11" db="EMBL/GenBank/DDBJ databases">
        <authorList>
            <person name="Jaros S."/>
            <person name="Januszkiewicz K."/>
            <person name="Wedrychowicz H."/>
        </authorList>
    </citation>
    <scope>NUCLEOTIDE SEQUENCE [LARGE SCALE GENOMIC DNA]</scope>
    <source>
        <strain evidence="5 6">DSM 15929</strain>
    </source>
</reference>
<organism evidence="5 6">
    <name type="scientific">Anaerocolumna jejuensis DSM 15929</name>
    <dbReference type="NCBI Taxonomy" id="1121322"/>
    <lineage>
        <taxon>Bacteria</taxon>
        <taxon>Bacillati</taxon>
        <taxon>Bacillota</taxon>
        <taxon>Clostridia</taxon>
        <taxon>Lachnospirales</taxon>
        <taxon>Lachnospiraceae</taxon>
        <taxon>Anaerocolumna</taxon>
    </lineage>
</organism>
<evidence type="ECO:0000256" key="1">
    <source>
        <dbReference type="ARBA" id="ARBA00007401"/>
    </source>
</evidence>
<feature type="non-terminal residue" evidence="5">
    <location>
        <position position="1"/>
    </location>
</feature>
<feature type="domain" description="Glycoside hydrolase family 2 catalytic" evidence="3">
    <location>
        <begin position="282"/>
        <end position="462"/>
    </location>
</feature>
<dbReference type="GO" id="GO:0005975">
    <property type="term" value="P:carbohydrate metabolic process"/>
    <property type="evidence" value="ECO:0007669"/>
    <property type="project" value="InterPro"/>
</dbReference>
<evidence type="ECO:0000259" key="4">
    <source>
        <dbReference type="Pfam" id="PF02837"/>
    </source>
</evidence>
<dbReference type="EMBL" id="FRAC01000014">
    <property type="protein sequence ID" value="SHK64518.1"/>
    <property type="molecule type" value="Genomic_DNA"/>
</dbReference>
<dbReference type="InterPro" id="IPR051913">
    <property type="entry name" value="GH2_Domain-Containing"/>
</dbReference>
<sequence length="545" mass="63385">REAYDRKITVPFAYETKLSGINETEMHKEVWYRRSFTLPEAMLNKQIVLHFGAVDYFCRIWVNDIPVTEHTGGQTGFFTDITACVRYQEENVIRVQVWDDYTDLEMPRGKQYWEEESKSIFYTRTTGIWQSVWIEAVSQNHLKKVFITPLLDEQAVRFEYYLAGSTDLFLDTRISFNGTYVTGCRIEPRAMKGSFTLELNQPALKSWNFVEDLTWSPESPRLFDVIFTLSKDEVMEDTVRSYFGMRKISIDNGIILLNNRPYYQKLLLDQGYWPDSLLTAPEDEAFVRDIKLIKEMGFNGVRKHQKVEDPRFLYHADVMGLLVWGEIGSAYLYSRDYAAGMYTEWSEAVLRDYNHPSIVAWTPLNESWGIHDIKTNKLQQGHSNAMLHITKSLDETRIVIDDDGWEHTEGDLLTIHDYEASKEVLKKRYSCIDTILEFTPSGRALYVSGWNYRNQPIIVSECGGIDFRKDEVKGWGYSSAVSGEEFLKCYEDIVAALMNSELVQGFCYTQLTDVEQETNGLLNYDRSPKVPLEKIREINEGNYRK</sequence>
<dbReference type="GO" id="GO:0004553">
    <property type="term" value="F:hydrolase activity, hydrolyzing O-glycosyl compounds"/>
    <property type="evidence" value="ECO:0007669"/>
    <property type="project" value="InterPro"/>
</dbReference>
<evidence type="ECO:0000259" key="3">
    <source>
        <dbReference type="Pfam" id="PF02836"/>
    </source>
</evidence>
<keyword evidence="6" id="KW-1185">Reference proteome</keyword>
<dbReference type="InterPro" id="IPR017853">
    <property type="entry name" value="GH"/>
</dbReference>
<dbReference type="SUPFAM" id="SSF49785">
    <property type="entry name" value="Galactose-binding domain-like"/>
    <property type="match status" value="1"/>
</dbReference>
<feature type="domain" description="Glycosyl hydrolases family 2 sugar binding" evidence="4">
    <location>
        <begin position="3"/>
        <end position="104"/>
    </location>
</feature>
<evidence type="ECO:0000313" key="6">
    <source>
        <dbReference type="Proteomes" id="UP000184386"/>
    </source>
</evidence>
<dbReference type="Pfam" id="PF00703">
    <property type="entry name" value="Glyco_hydro_2"/>
    <property type="match status" value="1"/>
</dbReference>
<dbReference type="Proteomes" id="UP000184386">
    <property type="component" value="Unassembled WGS sequence"/>
</dbReference>
<dbReference type="InterPro" id="IPR006104">
    <property type="entry name" value="Glyco_hydro_2_N"/>
</dbReference>
<dbReference type="InterPro" id="IPR006103">
    <property type="entry name" value="Glyco_hydro_2_cat"/>
</dbReference>
<dbReference type="InterPro" id="IPR006102">
    <property type="entry name" value="Ig-like_GH2"/>
</dbReference>
<keyword evidence="5" id="KW-0378">Hydrolase</keyword>
<dbReference type="Pfam" id="PF02836">
    <property type="entry name" value="Glyco_hydro_2_C"/>
    <property type="match status" value="1"/>
</dbReference>
<dbReference type="RefSeq" id="WP_073277328.1">
    <property type="nucleotide sequence ID" value="NZ_FRAC01000014.1"/>
</dbReference>
<dbReference type="AlphaFoldDB" id="A0A1M6U600"/>
<dbReference type="Pfam" id="PF02837">
    <property type="entry name" value="Glyco_hydro_2_N"/>
    <property type="match status" value="1"/>
</dbReference>
<protein>
    <submittedName>
        <fullName evidence="5">Glycosyl hydrolases family 2</fullName>
    </submittedName>
</protein>
<name>A0A1M6U600_9FIRM</name>
<dbReference type="OrthoDB" id="9762066at2"/>
<evidence type="ECO:0000259" key="2">
    <source>
        <dbReference type="Pfam" id="PF00703"/>
    </source>
</evidence>
<dbReference type="STRING" id="1121322.SAMN02745136_03003"/>
<dbReference type="SUPFAM" id="SSF51445">
    <property type="entry name" value="(Trans)glycosidases"/>
    <property type="match status" value="1"/>
</dbReference>
<dbReference type="PANTHER" id="PTHR42732:SF3">
    <property type="entry name" value="HYDROLASE"/>
    <property type="match status" value="1"/>
</dbReference>
<feature type="domain" description="Glycoside hydrolase family 2 immunoglobulin-like beta-sandwich" evidence="2">
    <location>
        <begin position="141"/>
        <end position="246"/>
    </location>
</feature>